<dbReference type="OrthoDB" id="68483at2759"/>
<feature type="region of interest" description="Disordered" evidence="13">
    <location>
        <begin position="453"/>
        <end position="493"/>
    </location>
</feature>
<dbReference type="InterPro" id="IPR000719">
    <property type="entry name" value="Prot_kinase_dom"/>
</dbReference>
<dbReference type="GO" id="GO:0042149">
    <property type="term" value="P:cellular response to glucose starvation"/>
    <property type="evidence" value="ECO:0007669"/>
    <property type="project" value="UniProtKB-ARBA"/>
</dbReference>
<dbReference type="EMBL" id="LGRN01000317">
    <property type="protein sequence ID" value="OJD13263.1"/>
    <property type="molecule type" value="Genomic_DNA"/>
</dbReference>
<keyword evidence="6 10" id="KW-0067">ATP-binding</keyword>
<feature type="cross-link" description="Glycyl lysine isopeptide (Lys-Gly) (interchain with G-Cter in SUMO2)" evidence="11">
    <location>
        <position position="582"/>
    </location>
</feature>
<evidence type="ECO:0000256" key="12">
    <source>
        <dbReference type="PROSITE-ProRule" id="PRU10141"/>
    </source>
</evidence>
<dbReference type="Gene3D" id="3.30.200.20">
    <property type="entry name" value="Phosphorylase Kinase, domain 1"/>
    <property type="match status" value="1"/>
</dbReference>
<comment type="caution">
    <text evidence="15">The sequence shown here is derived from an EMBL/GenBank/DDBJ whole genome shotgun (WGS) entry which is preliminary data.</text>
</comment>
<feature type="compositionally biased region" description="Polar residues" evidence="13">
    <location>
        <begin position="24"/>
        <end position="33"/>
    </location>
</feature>
<feature type="region of interest" description="Disordered" evidence="13">
    <location>
        <begin position="188"/>
        <end position="261"/>
    </location>
</feature>
<evidence type="ECO:0000256" key="3">
    <source>
        <dbReference type="ARBA" id="ARBA00022679"/>
    </source>
</evidence>
<feature type="region of interest" description="Disordered" evidence="13">
    <location>
        <begin position="1"/>
        <end position="71"/>
    </location>
</feature>
<dbReference type="CDD" id="cd14008">
    <property type="entry name" value="STKc_LKB1_CaMKK"/>
    <property type="match status" value="1"/>
</dbReference>
<name>A0A1J9QAU1_9EURO</name>
<evidence type="ECO:0000256" key="11">
    <source>
        <dbReference type="PIRSR" id="PIRSR630616-3"/>
    </source>
</evidence>
<dbReference type="PROSITE" id="PS00108">
    <property type="entry name" value="PROTEIN_KINASE_ST"/>
    <property type="match status" value="1"/>
</dbReference>
<reference evidence="15 16" key="1">
    <citation type="submission" date="2015-07" db="EMBL/GenBank/DDBJ databases">
        <title>Emmonsia species relationships and genome sequence.</title>
        <authorList>
            <consortium name="The Broad Institute Genomics Platform"/>
            <person name="Cuomo C.A."/>
            <person name="Munoz J.F."/>
            <person name="Imamovic A."/>
            <person name="Priest M.E."/>
            <person name="Young S."/>
            <person name="Clay O.K."/>
            <person name="McEwen J.G."/>
        </authorList>
    </citation>
    <scope>NUCLEOTIDE SEQUENCE [LARGE SCALE GENOMIC DNA]</scope>
    <source>
        <strain evidence="15 16">UAMH 9510</strain>
    </source>
</reference>
<feature type="compositionally biased region" description="Low complexity" evidence="13">
    <location>
        <begin position="1044"/>
        <end position="1053"/>
    </location>
</feature>
<feature type="compositionally biased region" description="Basic and acidic residues" evidence="13">
    <location>
        <begin position="1228"/>
        <end position="1241"/>
    </location>
</feature>
<evidence type="ECO:0000256" key="6">
    <source>
        <dbReference type="ARBA" id="ARBA00022840"/>
    </source>
</evidence>
<feature type="compositionally biased region" description="Low complexity" evidence="13">
    <location>
        <begin position="1154"/>
        <end position="1165"/>
    </location>
</feature>
<dbReference type="GO" id="GO:0004674">
    <property type="term" value="F:protein serine/threonine kinase activity"/>
    <property type="evidence" value="ECO:0007669"/>
    <property type="project" value="UniProtKB-KW"/>
</dbReference>
<dbReference type="FunFam" id="1.10.510.10:FF:000614">
    <property type="entry name" value="Serine/threonine protein kinase, putative"/>
    <property type="match status" value="1"/>
</dbReference>
<feature type="binding site" evidence="12">
    <location>
        <position position="324"/>
    </location>
    <ligand>
        <name>ATP</name>
        <dbReference type="ChEBI" id="CHEBI:30616"/>
    </ligand>
</feature>
<evidence type="ECO:0000256" key="8">
    <source>
        <dbReference type="ARBA" id="ARBA00048679"/>
    </source>
</evidence>
<dbReference type="STRING" id="1447872.A0A1J9QAU1"/>
<feature type="compositionally biased region" description="Acidic residues" evidence="13">
    <location>
        <begin position="1242"/>
        <end position="1256"/>
    </location>
</feature>
<dbReference type="FunFam" id="3.30.200.20:FF:000206">
    <property type="entry name" value="Serine/threonine-protein kinase Ssp1"/>
    <property type="match status" value="1"/>
</dbReference>
<proteinExistence type="predicted"/>
<dbReference type="PROSITE" id="PS50011">
    <property type="entry name" value="PROTEIN_KINASE_DOM"/>
    <property type="match status" value="1"/>
</dbReference>
<feature type="compositionally biased region" description="Basic and acidic residues" evidence="13">
    <location>
        <begin position="1005"/>
        <end position="1017"/>
    </location>
</feature>
<feature type="compositionally biased region" description="Low complexity" evidence="13">
    <location>
        <begin position="940"/>
        <end position="952"/>
    </location>
</feature>
<dbReference type="Gene3D" id="1.10.510.10">
    <property type="entry name" value="Transferase(Phosphotransferase) domain 1"/>
    <property type="match status" value="1"/>
</dbReference>
<keyword evidence="5 15" id="KW-0418">Kinase</keyword>
<evidence type="ECO:0000256" key="9">
    <source>
        <dbReference type="PIRSR" id="PIRSR630616-1"/>
    </source>
</evidence>
<feature type="region of interest" description="Disordered" evidence="13">
    <location>
        <begin position="1202"/>
        <end position="1256"/>
    </location>
</feature>
<dbReference type="InterPro" id="IPR008271">
    <property type="entry name" value="Ser/Thr_kinase_AS"/>
</dbReference>
<dbReference type="GO" id="GO:0005524">
    <property type="term" value="F:ATP binding"/>
    <property type="evidence" value="ECO:0007669"/>
    <property type="project" value="UniProtKB-UniRule"/>
</dbReference>
<accession>A0A1J9QAU1</accession>
<gene>
    <name evidence="15" type="ORF">AJ78_06258</name>
</gene>
<keyword evidence="16" id="KW-1185">Reference proteome</keyword>
<organism evidence="15 16">
    <name type="scientific">Emergomyces pasteurianus Ep9510</name>
    <dbReference type="NCBI Taxonomy" id="1447872"/>
    <lineage>
        <taxon>Eukaryota</taxon>
        <taxon>Fungi</taxon>
        <taxon>Dikarya</taxon>
        <taxon>Ascomycota</taxon>
        <taxon>Pezizomycotina</taxon>
        <taxon>Eurotiomycetes</taxon>
        <taxon>Eurotiomycetidae</taxon>
        <taxon>Onygenales</taxon>
        <taxon>Ajellomycetaceae</taxon>
        <taxon>Emergomyces</taxon>
    </lineage>
</organism>
<feature type="compositionally biased region" description="Low complexity" evidence="13">
    <location>
        <begin position="201"/>
        <end position="218"/>
    </location>
</feature>
<sequence>MGRAGKLPVEAQNDWGDQGRRGSHQSLDSSTLLERQETSDTTSRKSRSRRSSLTIGPTSRQLPGGINVQRALQPDGRLEERRGLAHRLHVFPFRPHSSNASRSSSTNTSSSSLLSLADHAPLEPAMDYSSPYFGTSPSQHSSTPRAPETSNPPLSPLSEHPTSSNRGGHSVDDLPVYPDQSYAVLQSQVHPTRAPRHLRSHSSYPSPYSIPSSGPSWPAQDADSRGQGSRTAGNTPISSPGLFSSRASHSSPPKSAEGRTSFSYLHPTHLQEPKETHTVEVDRDILTGNKLINEYEILNELGRGEHGKVKLGRHLRTGKKVAIKIVQRYSKRRRLGKLGNPEDKVKKEVAILKKARHENVVSLLEVIDDPNQQKVYIVLEFVENGEITWRKKGLREIVATDKYRLEHEKQGIRESPFFMEEIQRRYQLKRQQEISRRKRQSIATQFSGVPAWSLEHGGVSDDEMGPEVPPPVHDSSETHELTSSKSLTSANELDSRLQDPALAAVEGSMYGAYAPEAPLERRQSIVESLFTSHSSEPEPLSDDEDMSYVPCLTLSEARRAFRDSLLGLEYLHYQGIIHRDIKPANLLVTGTRRVKISDFGVSYLGRPIRDGDEERVTETDATELDDARELSKTVGTPAFYAPELCYTGPDFEARIGCVPKITGAIDVWSLGVTLYGMIFGRLPFLGEDEYKLCRAIVDTEVFIPRKRLKAVEVEPSSSQALNPQLVMNSNKRTDDELAYEDIDDELCDLLRRLLTKDPSKRITLREIKHHPWVLRDIPDKERWIETTDPSYLSKGKRIEVSKEEVTKAVTKMPFIERVRSNVAKWGGSIFGRSKDGRRRAPSSATSDPMLSSSSSSSITLGKDNLRDFRRSSLRGDEDLHRSTIRSTRDGEHPLSHSVLASPVSSQGPSFSRRASNASSASFSRDQMQDSLARPDLPDRSSSTFSSSDSTKTIRPLNTNIGPTRPRTTTPTSETLATSSVSGIFGGAGRRLARGLQHRERRRERSRSTDRASTDGDGHSGPVVGVSTASATGLVQTPDLARGPSSASLASSASHDSPTGMNTLSHRRSRSQQQAHDASAEPFHVARETLRQRMHHQDQGHHTQGGTPWGKDSTERGNSLPIRGTLASIDTEWHRIGRDRGQSVKYPIGEPITSPPSALTISSSSADELNSGMSHSASHPSIPSVISGASSLSADGFHTYKTEREKELDGSGQVPPLLRTGDTVTARKMPSDKTHDDECKYDCDDEDEDEDDESEDEGIVFGKRVSCRADNAKKMI</sequence>
<feature type="compositionally biased region" description="Polar residues" evidence="13">
    <location>
        <begin position="1054"/>
        <end position="1063"/>
    </location>
</feature>
<dbReference type="Proteomes" id="UP000182235">
    <property type="component" value="Unassembled WGS sequence"/>
</dbReference>
<feature type="compositionally biased region" description="Polar residues" evidence="13">
    <location>
        <begin position="1166"/>
        <end position="1180"/>
    </location>
</feature>
<evidence type="ECO:0000259" key="14">
    <source>
        <dbReference type="PROSITE" id="PS50011"/>
    </source>
</evidence>
<feature type="compositionally biased region" description="Basic and acidic residues" evidence="13">
    <location>
        <begin position="879"/>
        <end position="894"/>
    </location>
</feature>
<evidence type="ECO:0000256" key="10">
    <source>
        <dbReference type="PIRSR" id="PIRSR630616-2"/>
    </source>
</evidence>
<feature type="region of interest" description="Disordered" evidence="13">
    <location>
        <begin position="126"/>
        <end position="176"/>
    </location>
</feature>
<comment type="catalytic activity">
    <reaction evidence="8">
        <text>L-seryl-[protein] + ATP = O-phospho-L-seryl-[protein] + ADP + H(+)</text>
        <dbReference type="Rhea" id="RHEA:17989"/>
        <dbReference type="Rhea" id="RHEA-COMP:9863"/>
        <dbReference type="Rhea" id="RHEA-COMP:11604"/>
        <dbReference type="ChEBI" id="CHEBI:15378"/>
        <dbReference type="ChEBI" id="CHEBI:29999"/>
        <dbReference type="ChEBI" id="CHEBI:30616"/>
        <dbReference type="ChEBI" id="CHEBI:83421"/>
        <dbReference type="ChEBI" id="CHEBI:456216"/>
        <dbReference type="EC" id="2.7.11.1"/>
    </reaction>
</comment>
<dbReference type="InterPro" id="IPR011009">
    <property type="entry name" value="Kinase-like_dom_sf"/>
</dbReference>
<dbReference type="SUPFAM" id="SSF56112">
    <property type="entry name" value="Protein kinase-like (PK-like)"/>
    <property type="match status" value="1"/>
</dbReference>
<dbReference type="PANTHER" id="PTHR24350">
    <property type="entry name" value="SERINE/THREONINE-PROTEIN KINASE IAL-RELATED"/>
    <property type="match status" value="1"/>
</dbReference>
<evidence type="ECO:0000256" key="2">
    <source>
        <dbReference type="ARBA" id="ARBA00022527"/>
    </source>
</evidence>
<feature type="region of interest" description="Disordered" evidence="13">
    <location>
        <begin position="1091"/>
        <end position="1120"/>
    </location>
</feature>
<dbReference type="Pfam" id="PF00069">
    <property type="entry name" value="Pkinase"/>
    <property type="match status" value="2"/>
</dbReference>
<dbReference type="InterPro" id="IPR030616">
    <property type="entry name" value="Aur-like"/>
</dbReference>
<evidence type="ECO:0000256" key="4">
    <source>
        <dbReference type="ARBA" id="ARBA00022741"/>
    </source>
</evidence>
<keyword evidence="3" id="KW-0808">Transferase</keyword>
<dbReference type="EC" id="2.7.11.1" evidence="1"/>
<feature type="compositionally biased region" description="Low complexity" evidence="13">
    <location>
        <begin position="842"/>
        <end position="857"/>
    </location>
</feature>
<dbReference type="SMART" id="SM00220">
    <property type="entry name" value="S_TKc"/>
    <property type="match status" value="1"/>
</dbReference>
<dbReference type="AlphaFoldDB" id="A0A1J9QAU1"/>
<evidence type="ECO:0000313" key="16">
    <source>
        <dbReference type="Proteomes" id="UP000182235"/>
    </source>
</evidence>
<keyword evidence="4 10" id="KW-0547">Nucleotide-binding</keyword>
<feature type="compositionally biased region" description="Low complexity" evidence="13">
    <location>
        <begin position="244"/>
        <end position="255"/>
    </location>
</feature>
<feature type="compositionally biased region" description="Basic and acidic residues" evidence="13">
    <location>
        <begin position="1091"/>
        <end position="1100"/>
    </location>
</feature>
<feature type="binding site" evidence="10">
    <location>
        <position position="598"/>
    </location>
    <ligand>
        <name>ATP</name>
        <dbReference type="ChEBI" id="CHEBI:30616"/>
    </ligand>
</feature>
<evidence type="ECO:0000256" key="5">
    <source>
        <dbReference type="ARBA" id="ARBA00022777"/>
    </source>
</evidence>
<evidence type="ECO:0000256" key="7">
    <source>
        <dbReference type="ARBA" id="ARBA00047899"/>
    </source>
</evidence>
<feature type="domain" description="Protein kinase" evidence="14">
    <location>
        <begin position="295"/>
        <end position="773"/>
    </location>
</feature>
<feature type="compositionally biased region" description="Polar residues" evidence="13">
    <location>
        <begin position="226"/>
        <end position="242"/>
    </location>
</feature>
<feature type="region of interest" description="Disordered" evidence="13">
    <location>
        <begin position="94"/>
        <end position="113"/>
    </location>
</feature>
<dbReference type="InterPro" id="IPR017441">
    <property type="entry name" value="Protein_kinase_ATP_BS"/>
</dbReference>
<feature type="compositionally biased region" description="Low complexity" evidence="13">
    <location>
        <begin position="909"/>
        <end position="924"/>
    </location>
</feature>
<feature type="region of interest" description="Disordered" evidence="13">
    <location>
        <begin position="830"/>
        <end position="863"/>
    </location>
</feature>
<feature type="region of interest" description="Disordered" evidence="13">
    <location>
        <begin position="879"/>
        <end position="1079"/>
    </location>
</feature>
<dbReference type="PROSITE" id="PS00107">
    <property type="entry name" value="PROTEIN_KINASE_ATP"/>
    <property type="match status" value="1"/>
</dbReference>
<feature type="compositionally biased region" description="Low complexity" evidence="13">
    <location>
        <begin position="962"/>
        <end position="971"/>
    </location>
</feature>
<protein>
    <recommendedName>
        <fullName evidence="1">non-specific serine/threonine protein kinase</fullName>
        <ecNumber evidence="1">2.7.11.1</ecNumber>
    </recommendedName>
</protein>
<feature type="region of interest" description="Disordered" evidence="13">
    <location>
        <begin position="1143"/>
        <end position="1183"/>
    </location>
</feature>
<evidence type="ECO:0000256" key="1">
    <source>
        <dbReference type="ARBA" id="ARBA00012513"/>
    </source>
</evidence>
<keyword evidence="2" id="KW-0723">Serine/threonine-protein kinase</keyword>
<dbReference type="GO" id="GO:0001558">
    <property type="term" value="P:regulation of cell growth"/>
    <property type="evidence" value="ECO:0007669"/>
    <property type="project" value="UniProtKB-ARBA"/>
</dbReference>
<dbReference type="VEuPathDB" id="FungiDB:AJ78_06258"/>
<feature type="compositionally biased region" description="Polar residues" evidence="13">
    <location>
        <begin position="483"/>
        <end position="492"/>
    </location>
</feature>
<evidence type="ECO:0000313" key="15">
    <source>
        <dbReference type="EMBL" id="OJD13263.1"/>
    </source>
</evidence>
<feature type="compositionally biased region" description="Polar residues" evidence="13">
    <location>
        <begin position="972"/>
        <end position="981"/>
    </location>
</feature>
<feature type="compositionally biased region" description="Polar residues" evidence="13">
    <location>
        <begin position="132"/>
        <end position="152"/>
    </location>
</feature>
<evidence type="ECO:0000256" key="13">
    <source>
        <dbReference type="SAM" id="MobiDB-lite"/>
    </source>
</evidence>
<feature type="active site" description="Proton acceptor" evidence="9">
    <location>
        <position position="580"/>
    </location>
</feature>
<feature type="compositionally biased region" description="Low complexity" evidence="13">
    <location>
        <begin position="97"/>
        <end position="113"/>
    </location>
</feature>
<comment type="catalytic activity">
    <reaction evidence="7">
        <text>L-threonyl-[protein] + ATP = O-phospho-L-threonyl-[protein] + ADP + H(+)</text>
        <dbReference type="Rhea" id="RHEA:46608"/>
        <dbReference type="Rhea" id="RHEA-COMP:11060"/>
        <dbReference type="Rhea" id="RHEA-COMP:11605"/>
        <dbReference type="ChEBI" id="CHEBI:15378"/>
        <dbReference type="ChEBI" id="CHEBI:30013"/>
        <dbReference type="ChEBI" id="CHEBI:30616"/>
        <dbReference type="ChEBI" id="CHEBI:61977"/>
        <dbReference type="ChEBI" id="CHEBI:456216"/>
        <dbReference type="EC" id="2.7.11.1"/>
    </reaction>
</comment>